<accession>A0A0F9G1Y7</accession>
<sequence>RIPRTPEETAEAVSEARATGKGRVEAKQQLAFIDQATGTIVNMLDAVERDPGIVGARGSLRATGQTAIGVLSDLGASPVIDAARSIALTSSDASAEDFEGWFDNPKLSTIKLFENSVGLVLARLRTPQGRVPVEIIKRSIQDVKLSGFTSTEQVENRLQFVLNTLAVRGQGLRRTFEIEEEAIQPEAELGAETETQKPTHRIENGKLIRIP</sequence>
<reference evidence="2" key="1">
    <citation type="journal article" date="2015" name="Nature">
        <title>Complex archaea that bridge the gap between prokaryotes and eukaryotes.</title>
        <authorList>
            <person name="Spang A."/>
            <person name="Saw J.H."/>
            <person name="Jorgensen S.L."/>
            <person name="Zaremba-Niedzwiedzka K."/>
            <person name="Martijn J."/>
            <person name="Lind A.E."/>
            <person name="van Eijk R."/>
            <person name="Schleper C."/>
            <person name="Guy L."/>
            <person name="Ettema T.J."/>
        </authorList>
    </citation>
    <scope>NUCLEOTIDE SEQUENCE</scope>
</reference>
<evidence type="ECO:0000313" key="2">
    <source>
        <dbReference type="EMBL" id="KKL63565.1"/>
    </source>
</evidence>
<gene>
    <name evidence="2" type="ORF">LCGC14_2173820</name>
</gene>
<protein>
    <submittedName>
        <fullName evidence="2">Uncharacterized protein</fullName>
    </submittedName>
</protein>
<feature type="non-terminal residue" evidence="2">
    <location>
        <position position="1"/>
    </location>
</feature>
<feature type="region of interest" description="Disordered" evidence="1">
    <location>
        <begin position="190"/>
        <end position="211"/>
    </location>
</feature>
<organism evidence="2">
    <name type="scientific">marine sediment metagenome</name>
    <dbReference type="NCBI Taxonomy" id="412755"/>
    <lineage>
        <taxon>unclassified sequences</taxon>
        <taxon>metagenomes</taxon>
        <taxon>ecological metagenomes</taxon>
    </lineage>
</organism>
<feature type="region of interest" description="Disordered" evidence="1">
    <location>
        <begin position="1"/>
        <end position="20"/>
    </location>
</feature>
<comment type="caution">
    <text evidence="2">The sequence shown here is derived from an EMBL/GenBank/DDBJ whole genome shotgun (WGS) entry which is preliminary data.</text>
</comment>
<evidence type="ECO:0000256" key="1">
    <source>
        <dbReference type="SAM" id="MobiDB-lite"/>
    </source>
</evidence>
<feature type="compositionally biased region" description="Basic and acidic residues" evidence="1">
    <location>
        <begin position="194"/>
        <end position="211"/>
    </location>
</feature>
<name>A0A0F9G1Y7_9ZZZZ</name>
<dbReference type="EMBL" id="LAZR01028123">
    <property type="protein sequence ID" value="KKL63565.1"/>
    <property type="molecule type" value="Genomic_DNA"/>
</dbReference>
<dbReference type="AlphaFoldDB" id="A0A0F9G1Y7"/>
<proteinExistence type="predicted"/>